<keyword evidence="13" id="KW-1185">Reference proteome</keyword>
<dbReference type="Gene3D" id="2.170.130.10">
    <property type="entry name" value="TonB-dependent receptor, plug domain"/>
    <property type="match status" value="1"/>
</dbReference>
<dbReference type="NCBIfam" id="TIGR04056">
    <property type="entry name" value="OMP_RagA_SusC"/>
    <property type="match status" value="1"/>
</dbReference>
<dbReference type="InterPro" id="IPR023996">
    <property type="entry name" value="TonB-dep_OMP_SusC/RagA"/>
</dbReference>
<evidence type="ECO:0000259" key="10">
    <source>
        <dbReference type="Pfam" id="PF00593"/>
    </source>
</evidence>
<evidence type="ECO:0000256" key="4">
    <source>
        <dbReference type="ARBA" id="ARBA00022692"/>
    </source>
</evidence>
<feature type="domain" description="TonB-dependent receptor plug" evidence="11">
    <location>
        <begin position="101"/>
        <end position="213"/>
    </location>
</feature>
<dbReference type="InterPro" id="IPR036942">
    <property type="entry name" value="Beta-barrel_TonB_sf"/>
</dbReference>
<keyword evidence="12" id="KW-0675">Receptor</keyword>
<dbReference type="InterPro" id="IPR037066">
    <property type="entry name" value="Plug_dom_sf"/>
</dbReference>
<dbReference type="NCBIfam" id="TIGR04057">
    <property type="entry name" value="SusC_RagA_signa"/>
    <property type="match status" value="1"/>
</dbReference>
<evidence type="ECO:0000256" key="2">
    <source>
        <dbReference type="ARBA" id="ARBA00022448"/>
    </source>
</evidence>
<protein>
    <submittedName>
        <fullName evidence="12">TonB-dependent receptor</fullName>
    </submittedName>
</protein>
<accession>A0ABS3PVT6</accession>
<dbReference type="Proteomes" id="UP000681610">
    <property type="component" value="Unassembled WGS sequence"/>
</dbReference>
<dbReference type="Pfam" id="PF13715">
    <property type="entry name" value="CarbopepD_reg_2"/>
    <property type="match status" value="1"/>
</dbReference>
<dbReference type="InterPro" id="IPR039426">
    <property type="entry name" value="TonB-dep_rcpt-like"/>
</dbReference>
<evidence type="ECO:0000313" key="12">
    <source>
        <dbReference type="EMBL" id="MBO1883247.1"/>
    </source>
</evidence>
<dbReference type="Gene3D" id="2.60.40.1120">
    <property type="entry name" value="Carboxypeptidase-like, regulatory domain"/>
    <property type="match status" value="1"/>
</dbReference>
<evidence type="ECO:0000256" key="3">
    <source>
        <dbReference type="ARBA" id="ARBA00022452"/>
    </source>
</evidence>
<evidence type="ECO:0000256" key="8">
    <source>
        <dbReference type="PROSITE-ProRule" id="PRU01360"/>
    </source>
</evidence>
<evidence type="ECO:0000256" key="1">
    <source>
        <dbReference type="ARBA" id="ARBA00004571"/>
    </source>
</evidence>
<evidence type="ECO:0000259" key="11">
    <source>
        <dbReference type="Pfam" id="PF07715"/>
    </source>
</evidence>
<evidence type="ECO:0000256" key="7">
    <source>
        <dbReference type="ARBA" id="ARBA00023237"/>
    </source>
</evidence>
<evidence type="ECO:0000256" key="6">
    <source>
        <dbReference type="ARBA" id="ARBA00023136"/>
    </source>
</evidence>
<comment type="subcellular location">
    <subcellularLocation>
        <location evidence="1 8">Cell outer membrane</location>
        <topology evidence="1 8">Multi-pass membrane protein</topology>
    </subcellularLocation>
</comment>
<dbReference type="SUPFAM" id="SSF56935">
    <property type="entry name" value="Porins"/>
    <property type="match status" value="1"/>
</dbReference>
<sequence length="996" mass="110728">MQSVSLAQEREVKGTVRDVNGMEMLGVAVMVKGENHGTQTDLDGKYTIKVAQGKTLEFSFLGMKPQSHKVTSSGRIDVILQEEAQQIDEVIVTGYMQTKKDAATAGITTVGSESLGKLNPTTSVDNMLQGKAVGVDVTALNGKPGQTAFIKVRGAVSLNVKGGDKSQPLYVIDGVFVDKDDLNILNPSDIESMSVLKDAAATAIYGSRGANGVVVITTKQGKKGQTKFTYSARSGFGEKTPDPFEMMNAEEKIRYEEAVAPANYQRTAKEKRDLISYDNDWLKNVLKTTFITSHMLSASGAGGETTYFLSGGWDKNTGIVKHLDGFNRYTARLNLNTKLTDKAKFGFTSSLAQTKTDEPRDRYNQQNPFAAMYWYNPYENVYKRDDNGHFVKNQQTGEYEYETGSQVLSIIESLKNIPEVLKTTQLLASAFASYEIVPSLSYTMRYSANYRRYKREYYAQPGSMLDEITGDKSAPGAKTDSGRDTYNYTWLNQLNYTKSFGKNNLSATLFTEYTDNYTHYYSLRSKGYMSKFLTTQDNSAAPTNVSSSKSESAMFSMAAALNYDYDGKYVLTGSVRRDGASRFGKDNRYGNFWSAGANWDVAKEDFMKQAEWLNRANLSVSYGTTGNWDIPNYAAKGYYQSSSYGNLPAALPKSVIANPKLTWETQQSFNVGAEVAAFANRLSLTASYFKNVRKDFLFEIPLSWEGGAYSQYVNTGNMNTSGIELSVGGDIVKTADFKWNVGANITFIDYKIKSLGNRNEITVGMKTILKEGELPFTYYIPRYAGVDPSNGDALYYKDKYDSNGKVIGEEITNNYTSAKHYVLSGKSPFAKQFGGFNTTFTYKGIDLNADFSFKIGNYIYNQVAQDLLSDGANVTSNQRKDALDYWKRPGDSKLPRLNADFNQDSDRFLQDGSYLRFRTLSLGYTLPKDAVKGVGARIFVQAQNLYTWTKFEGDPEVSIGNGESQLEAGQEFVSGEVYRYSYPTLRSFSLGLDLTF</sequence>
<gene>
    <name evidence="12" type="ORF">J4N46_02150</name>
</gene>
<dbReference type="Pfam" id="PF00593">
    <property type="entry name" value="TonB_dep_Rec_b-barrel"/>
    <property type="match status" value="1"/>
</dbReference>
<feature type="domain" description="TonB-dependent receptor-like beta-barrel" evidence="10">
    <location>
        <begin position="351"/>
        <end position="758"/>
    </location>
</feature>
<comment type="caution">
    <text evidence="12">The sequence shown here is derived from an EMBL/GenBank/DDBJ whole genome shotgun (WGS) entry which is preliminary data.</text>
</comment>
<dbReference type="InterPro" id="IPR012910">
    <property type="entry name" value="Plug_dom"/>
</dbReference>
<reference evidence="12 13" key="1">
    <citation type="submission" date="2021-03" db="EMBL/GenBank/DDBJ databases">
        <title>Isolation and description of Capnocytophaga bilenii sp. nov., a novel Capnocytophaga species, isolated from a gingivitis subject.</title>
        <authorList>
            <person name="Antezack A."/>
            <person name="Monnet-Corti V."/>
            <person name="La Scola B."/>
        </authorList>
    </citation>
    <scope>NUCLEOTIDE SEQUENCE [LARGE SCALE GENOMIC DNA]</scope>
    <source>
        <strain evidence="12 13">Marseille-Q4570</strain>
    </source>
</reference>
<keyword evidence="6 8" id="KW-0472">Membrane</keyword>
<dbReference type="InterPro" id="IPR023997">
    <property type="entry name" value="TonB-dep_OMP_SusC/RagA_CS"/>
</dbReference>
<dbReference type="Pfam" id="PF07715">
    <property type="entry name" value="Plug"/>
    <property type="match status" value="1"/>
</dbReference>
<dbReference type="SUPFAM" id="SSF49464">
    <property type="entry name" value="Carboxypeptidase regulatory domain-like"/>
    <property type="match status" value="1"/>
</dbReference>
<keyword evidence="4 8" id="KW-0812">Transmembrane</keyword>
<evidence type="ECO:0000256" key="5">
    <source>
        <dbReference type="ARBA" id="ARBA00023077"/>
    </source>
</evidence>
<dbReference type="InterPro" id="IPR000531">
    <property type="entry name" value="Beta-barrel_TonB"/>
</dbReference>
<dbReference type="Gene3D" id="2.40.170.20">
    <property type="entry name" value="TonB-dependent receptor, beta-barrel domain"/>
    <property type="match status" value="1"/>
</dbReference>
<evidence type="ECO:0000313" key="13">
    <source>
        <dbReference type="Proteomes" id="UP000681610"/>
    </source>
</evidence>
<dbReference type="PROSITE" id="PS52016">
    <property type="entry name" value="TONB_DEPENDENT_REC_3"/>
    <property type="match status" value="1"/>
</dbReference>
<dbReference type="InterPro" id="IPR008969">
    <property type="entry name" value="CarboxyPept-like_regulatory"/>
</dbReference>
<name>A0ABS3PVT6_9FLAO</name>
<keyword evidence="2 8" id="KW-0813">Transport</keyword>
<evidence type="ECO:0000256" key="9">
    <source>
        <dbReference type="RuleBase" id="RU003357"/>
    </source>
</evidence>
<keyword evidence="3 8" id="KW-1134">Transmembrane beta strand</keyword>
<organism evidence="12 13">
    <name type="scientific">Capnocytophaga bilenii</name>
    <dbReference type="NCBI Taxonomy" id="2819369"/>
    <lineage>
        <taxon>Bacteria</taxon>
        <taxon>Pseudomonadati</taxon>
        <taxon>Bacteroidota</taxon>
        <taxon>Flavobacteriia</taxon>
        <taxon>Flavobacteriales</taxon>
        <taxon>Flavobacteriaceae</taxon>
        <taxon>Capnocytophaga</taxon>
    </lineage>
</organism>
<comment type="similarity">
    <text evidence="8 9">Belongs to the TonB-dependent receptor family.</text>
</comment>
<keyword evidence="5 9" id="KW-0798">TonB box</keyword>
<proteinExistence type="inferred from homology"/>
<keyword evidence="7 8" id="KW-0998">Cell outer membrane</keyword>
<dbReference type="EMBL" id="JAGDYP010000001">
    <property type="protein sequence ID" value="MBO1883247.1"/>
    <property type="molecule type" value="Genomic_DNA"/>
</dbReference>